<feature type="domain" description="Formiminotransferase N-terminal subdomain" evidence="5">
    <location>
        <begin position="5"/>
        <end position="182"/>
    </location>
</feature>
<dbReference type="AlphaFoldDB" id="A0A4Q0T1M1"/>
<dbReference type="Proteomes" id="UP000289437">
    <property type="component" value="Unassembled WGS sequence"/>
</dbReference>
<sequence>MTPEAIIECVPNFSEGNDEGVVRRIVEAMQIPHVKLLDWSLDEAHNRSVVTIAGPVAAVVESALRGVGKAAQLIDLTRQSGVHPRIGAADVVPFVPVSGVSLAECAMLARQAGLEMWRRYGVPVYFYEAAAMRPDRVQLEDVRRGQFEGLRESSHRDSARRPDVGGPEVHPTAGASAVGARSFLIAYNIYLEQRAVMQVAEKSVSTGNGARPVMPGQPDISAARAIARDIRASNGGLQGVKAIGVVANGRAQVSMNITNYRATPMPQVFAAVQDLARRHGAVVAGAELIGLIPEEAFEPDSEWVRQIGGFVPEEKVLERKLHHPLDWPVVQV</sequence>
<dbReference type="InterPro" id="IPR022384">
    <property type="entry name" value="FormiminoTrfase_cat_dom_sf"/>
</dbReference>
<dbReference type="InterPro" id="IPR012886">
    <property type="entry name" value="Formiminotransferase_N"/>
</dbReference>
<evidence type="ECO:0000313" key="6">
    <source>
        <dbReference type="EMBL" id="RXH55799.1"/>
    </source>
</evidence>
<dbReference type="GO" id="GO:0030409">
    <property type="term" value="F:glutamate formimidoyltransferase activity"/>
    <property type="evidence" value="ECO:0007669"/>
    <property type="project" value="UniProtKB-EC"/>
</dbReference>
<evidence type="ECO:0000256" key="2">
    <source>
        <dbReference type="ARBA" id="ARBA00022679"/>
    </source>
</evidence>
<comment type="caution">
    <text evidence="6">The sequence shown here is derived from an EMBL/GenBank/DDBJ whole genome shotgun (WGS) entry which is preliminary data.</text>
</comment>
<dbReference type="GO" id="GO:0005542">
    <property type="term" value="F:folic acid binding"/>
    <property type="evidence" value="ECO:0007669"/>
    <property type="project" value="InterPro"/>
</dbReference>
<keyword evidence="7" id="KW-1185">Reference proteome</keyword>
<feature type="compositionally biased region" description="Basic and acidic residues" evidence="3">
    <location>
        <begin position="148"/>
        <end position="163"/>
    </location>
</feature>
<evidence type="ECO:0000259" key="5">
    <source>
        <dbReference type="SMART" id="SM01222"/>
    </source>
</evidence>
<dbReference type="InterPro" id="IPR013802">
    <property type="entry name" value="Formiminotransferase_C"/>
</dbReference>
<dbReference type="InterPro" id="IPR037070">
    <property type="entry name" value="Formiminotransferase_C_sf"/>
</dbReference>
<protein>
    <recommendedName>
        <fullName evidence="1">glutamate formimidoyltransferase</fullName>
        <ecNumber evidence="1">2.1.2.5</ecNumber>
    </recommendedName>
</protein>
<name>A0A4Q0T1M1_9BACT</name>
<reference evidence="6 7" key="1">
    <citation type="submission" date="2018-11" db="EMBL/GenBank/DDBJ databases">
        <authorList>
            <person name="Mardanov A.V."/>
            <person name="Ravin N.V."/>
            <person name="Dedysh S.N."/>
        </authorList>
    </citation>
    <scope>NUCLEOTIDE SEQUENCE [LARGE SCALE GENOMIC DNA]</scope>
    <source>
        <strain evidence="6 7">AF10</strain>
    </source>
</reference>
<dbReference type="PANTHER" id="PTHR12234:SF1">
    <property type="entry name" value="FORMIMINOTRANSFERASE N-TERMINAL SUBDOMAIN-CONTAINING PROTEIN"/>
    <property type="match status" value="1"/>
</dbReference>
<dbReference type="SMART" id="SM01222">
    <property type="entry name" value="FTCD_N"/>
    <property type="match status" value="1"/>
</dbReference>
<gene>
    <name evidence="6" type="ORF">GRAN_2656</name>
</gene>
<dbReference type="Gene3D" id="3.30.70.670">
    <property type="entry name" value="Formiminotransferase, C-terminal subdomain"/>
    <property type="match status" value="1"/>
</dbReference>
<dbReference type="PANTHER" id="PTHR12234">
    <property type="entry name" value="FORMIMINOTRANSFERASE-CYCLODEAMINASE"/>
    <property type="match status" value="1"/>
</dbReference>
<feature type="region of interest" description="Disordered" evidence="3">
    <location>
        <begin position="148"/>
        <end position="173"/>
    </location>
</feature>
<dbReference type="InterPro" id="IPR051623">
    <property type="entry name" value="FTCD"/>
</dbReference>
<evidence type="ECO:0000259" key="4">
    <source>
        <dbReference type="SMART" id="SM01221"/>
    </source>
</evidence>
<dbReference type="EMBL" id="RDSM01000002">
    <property type="protein sequence ID" value="RXH55799.1"/>
    <property type="molecule type" value="Genomic_DNA"/>
</dbReference>
<feature type="domain" description="Formiminotransferase C-terminal subdomain" evidence="4">
    <location>
        <begin position="183"/>
        <end position="320"/>
    </location>
</feature>
<dbReference type="RefSeq" id="WP_128913382.1">
    <property type="nucleotide sequence ID" value="NZ_RDSM01000002.1"/>
</dbReference>
<keyword evidence="2 6" id="KW-0808">Transferase</keyword>
<evidence type="ECO:0000256" key="3">
    <source>
        <dbReference type="SAM" id="MobiDB-lite"/>
    </source>
</evidence>
<dbReference type="Pfam" id="PF07837">
    <property type="entry name" value="FTCD_N"/>
    <property type="match status" value="1"/>
</dbReference>
<evidence type="ECO:0000256" key="1">
    <source>
        <dbReference type="ARBA" id="ARBA00012252"/>
    </source>
</evidence>
<dbReference type="SMART" id="SM01221">
    <property type="entry name" value="FTCD"/>
    <property type="match status" value="1"/>
</dbReference>
<dbReference type="EC" id="2.1.2.5" evidence="1"/>
<dbReference type="OrthoDB" id="9773217at2"/>
<organism evidence="6 7">
    <name type="scientific">Granulicella sibirica</name>
    <dbReference type="NCBI Taxonomy" id="2479048"/>
    <lineage>
        <taxon>Bacteria</taxon>
        <taxon>Pseudomonadati</taxon>
        <taxon>Acidobacteriota</taxon>
        <taxon>Terriglobia</taxon>
        <taxon>Terriglobales</taxon>
        <taxon>Acidobacteriaceae</taxon>
        <taxon>Granulicella</taxon>
    </lineage>
</organism>
<dbReference type="InterPro" id="IPR037064">
    <property type="entry name" value="Formiminotransferase_N_sf"/>
</dbReference>
<dbReference type="Pfam" id="PF02971">
    <property type="entry name" value="FTCD"/>
    <property type="match status" value="1"/>
</dbReference>
<proteinExistence type="predicted"/>
<reference evidence="7" key="2">
    <citation type="submission" date="2019-02" db="EMBL/GenBank/DDBJ databases">
        <title>Granulicella sibirica sp. nov., a psychrotolerant acidobacterium isolated from an organic soil layer in forested tundra, West Siberia.</title>
        <authorList>
            <person name="Oshkin I.Y."/>
            <person name="Kulichevskaya I.S."/>
            <person name="Rijpstra W.I.C."/>
            <person name="Sinninghe Damste J.S."/>
            <person name="Rakitin A.L."/>
            <person name="Ravin N.V."/>
            <person name="Dedysh S.N."/>
        </authorList>
    </citation>
    <scope>NUCLEOTIDE SEQUENCE [LARGE SCALE GENOMIC DNA]</scope>
    <source>
        <strain evidence="7">AF10</strain>
    </source>
</reference>
<dbReference type="SUPFAM" id="SSF55116">
    <property type="entry name" value="Formiminotransferase domain of formiminotransferase-cyclodeaminase"/>
    <property type="match status" value="2"/>
</dbReference>
<evidence type="ECO:0000313" key="7">
    <source>
        <dbReference type="Proteomes" id="UP000289437"/>
    </source>
</evidence>
<dbReference type="Gene3D" id="3.30.990.10">
    <property type="entry name" value="Formiminotransferase, N-terminal subdomain"/>
    <property type="match status" value="1"/>
</dbReference>
<accession>A0A4Q0T1M1</accession>